<dbReference type="Gene3D" id="3.40.50.150">
    <property type="entry name" value="Vaccinia Virus protein VP39"/>
    <property type="match status" value="1"/>
</dbReference>
<protein>
    <submittedName>
        <fullName evidence="4">SAM-dependent methyltransferase</fullName>
    </submittedName>
</protein>
<evidence type="ECO:0000313" key="5">
    <source>
        <dbReference type="Proteomes" id="UP000243524"/>
    </source>
</evidence>
<dbReference type="EMBL" id="PJNH01000004">
    <property type="protein sequence ID" value="PKR76704.1"/>
    <property type="molecule type" value="Genomic_DNA"/>
</dbReference>
<dbReference type="GO" id="GO:0032259">
    <property type="term" value="P:methylation"/>
    <property type="evidence" value="ECO:0007669"/>
    <property type="project" value="UniProtKB-KW"/>
</dbReference>
<dbReference type="PANTHER" id="PTHR43861">
    <property type="entry name" value="TRANS-ACONITATE 2-METHYLTRANSFERASE-RELATED"/>
    <property type="match status" value="1"/>
</dbReference>
<feature type="domain" description="Methyltransferase" evidence="3">
    <location>
        <begin position="52"/>
        <end position="145"/>
    </location>
</feature>
<dbReference type="PANTHER" id="PTHR43861:SF1">
    <property type="entry name" value="TRANS-ACONITATE 2-METHYLTRANSFERASE"/>
    <property type="match status" value="1"/>
</dbReference>
<evidence type="ECO:0000256" key="2">
    <source>
        <dbReference type="ARBA" id="ARBA00022679"/>
    </source>
</evidence>
<name>A0A2I0QQU2_9BACI</name>
<keyword evidence="5" id="KW-1185">Reference proteome</keyword>
<dbReference type="Proteomes" id="UP000243524">
    <property type="component" value="Unassembled WGS sequence"/>
</dbReference>
<proteinExistence type="predicted"/>
<accession>A0A2I0QQU2</accession>
<comment type="caution">
    <text evidence="4">The sequence shown here is derived from an EMBL/GenBank/DDBJ whole genome shotgun (WGS) entry which is preliminary data.</text>
</comment>
<dbReference type="SUPFAM" id="SSF53335">
    <property type="entry name" value="S-adenosyl-L-methionine-dependent methyltransferases"/>
    <property type="match status" value="1"/>
</dbReference>
<organism evidence="4 5">
    <name type="scientific">Halalkalibacillus sediminis</name>
    <dbReference type="NCBI Taxonomy" id="2018042"/>
    <lineage>
        <taxon>Bacteria</taxon>
        <taxon>Bacillati</taxon>
        <taxon>Bacillota</taxon>
        <taxon>Bacilli</taxon>
        <taxon>Bacillales</taxon>
        <taxon>Bacillaceae</taxon>
        <taxon>Halalkalibacillus</taxon>
    </lineage>
</organism>
<dbReference type="Pfam" id="PF13649">
    <property type="entry name" value="Methyltransf_25"/>
    <property type="match status" value="1"/>
</dbReference>
<dbReference type="GO" id="GO:0008168">
    <property type="term" value="F:methyltransferase activity"/>
    <property type="evidence" value="ECO:0007669"/>
    <property type="project" value="UniProtKB-KW"/>
</dbReference>
<keyword evidence="1 4" id="KW-0489">Methyltransferase</keyword>
<evidence type="ECO:0000256" key="1">
    <source>
        <dbReference type="ARBA" id="ARBA00022603"/>
    </source>
</evidence>
<dbReference type="InterPro" id="IPR041698">
    <property type="entry name" value="Methyltransf_25"/>
</dbReference>
<gene>
    <name evidence="4" type="ORF">CEY16_12865</name>
</gene>
<dbReference type="AlphaFoldDB" id="A0A2I0QQU2"/>
<dbReference type="CDD" id="cd02440">
    <property type="entry name" value="AdoMet_MTases"/>
    <property type="match status" value="1"/>
</dbReference>
<dbReference type="InterPro" id="IPR029063">
    <property type="entry name" value="SAM-dependent_MTases_sf"/>
</dbReference>
<evidence type="ECO:0000259" key="3">
    <source>
        <dbReference type="Pfam" id="PF13649"/>
    </source>
</evidence>
<keyword evidence="2 4" id="KW-0808">Transferase</keyword>
<dbReference type="OrthoDB" id="465705at2"/>
<sequence length="206" mass="23926">MMLNQQGFDLWADNYDKTVQVSEQNNEYPFAGYKEILNRIYNEVMQKENASVLDIGLGTGVLASRLYENGHSIDGIDFSKKMLRISQEKMPKANLYQWDIAEGAPPEISQKKFDFIASTYTLHHLDDKEKVSFIKKVRPLLKEDGKILIGDIAFGTREQLEECRQENIHQWDDDEYYFVADEFKVGVRGKFHKFSHCGGIFEIEKK</sequence>
<evidence type="ECO:0000313" key="4">
    <source>
        <dbReference type="EMBL" id="PKR76704.1"/>
    </source>
</evidence>
<reference evidence="4 5" key="1">
    <citation type="submission" date="2017-06" db="EMBL/GenBank/DDBJ databases">
        <title>the draft geome sequence of Illustriluteabacillus marina B3227.</title>
        <authorList>
            <person name="He R.-H."/>
            <person name="Du Z.-J."/>
        </authorList>
    </citation>
    <scope>NUCLEOTIDE SEQUENCE [LARGE SCALE GENOMIC DNA]</scope>
    <source>
        <strain evidence="4 5">B3227</strain>
    </source>
</reference>